<feature type="active site" description="Proton donor/acceptor" evidence="9">
    <location>
        <position position="203"/>
    </location>
</feature>
<keyword evidence="3 9" id="KW-0479">Metal-binding</keyword>
<dbReference type="EMBL" id="JACJTE010000012">
    <property type="protein sequence ID" value="MBD2561679.1"/>
    <property type="molecule type" value="Genomic_DNA"/>
</dbReference>
<dbReference type="CDD" id="cd14843">
    <property type="entry name" value="D-Ala-D-Ala_dipeptidase_like"/>
    <property type="match status" value="1"/>
</dbReference>
<dbReference type="PIRSF" id="PIRSF026671">
    <property type="entry name" value="AA_dipeptidase"/>
    <property type="match status" value="1"/>
</dbReference>
<keyword evidence="12" id="KW-1185">Reference proteome</keyword>
<dbReference type="EC" id="3.4.13.22" evidence="9 10"/>
<comment type="caution">
    <text evidence="11">The sequence shown here is derived from an EMBL/GenBank/DDBJ whole genome shotgun (WGS) entry which is preliminary data.</text>
</comment>
<evidence type="ECO:0000256" key="9">
    <source>
        <dbReference type="HAMAP-Rule" id="MF_01924"/>
    </source>
</evidence>
<feature type="binding site" evidence="9">
    <location>
        <position position="134"/>
    </location>
    <ligand>
        <name>Zn(2+)</name>
        <dbReference type="ChEBI" id="CHEBI:29105"/>
        <note>catalytic</note>
    </ligand>
</feature>
<protein>
    <recommendedName>
        <fullName evidence="9 10">D-alanyl-D-alanine dipeptidase</fullName>
        <shortName evidence="9 10">D-Ala-D-Ala dipeptidase</shortName>
        <ecNumber evidence="9 10">3.4.13.22</ecNumber>
    </recommendedName>
</protein>
<keyword evidence="7 9" id="KW-0482">Metalloprotease</keyword>
<dbReference type="InterPro" id="IPR000755">
    <property type="entry name" value="A_A_dipeptidase"/>
</dbReference>
<name>A0ABR8EVU3_NOSLI</name>
<gene>
    <name evidence="11" type="ORF">H6G95_13850</name>
</gene>
<evidence type="ECO:0000256" key="3">
    <source>
        <dbReference type="ARBA" id="ARBA00022723"/>
    </source>
</evidence>
<keyword evidence="8 10" id="KW-0961">Cell wall biogenesis/degradation</keyword>
<dbReference type="PANTHER" id="PTHR43126:SF2">
    <property type="entry name" value="D-ALANYL-D-ALANINE DIPEPTIDASE"/>
    <property type="match status" value="1"/>
</dbReference>
<evidence type="ECO:0000256" key="7">
    <source>
        <dbReference type="ARBA" id="ARBA00023049"/>
    </source>
</evidence>
<dbReference type="Pfam" id="PF01427">
    <property type="entry name" value="Peptidase_M15"/>
    <property type="match status" value="1"/>
</dbReference>
<dbReference type="InterPro" id="IPR009045">
    <property type="entry name" value="Zn_M74/Hedgehog-like"/>
</dbReference>
<feature type="site" description="Transition state stabilizer" evidence="9">
    <location>
        <position position="78"/>
    </location>
</feature>
<reference evidence="11 12" key="1">
    <citation type="journal article" date="2020" name="ISME J.">
        <title>Comparative genomics reveals insights into cyanobacterial evolution and habitat adaptation.</title>
        <authorList>
            <person name="Chen M.Y."/>
            <person name="Teng W.K."/>
            <person name="Zhao L."/>
            <person name="Hu C.X."/>
            <person name="Zhou Y.K."/>
            <person name="Han B.P."/>
            <person name="Song L.R."/>
            <person name="Shu W.S."/>
        </authorList>
    </citation>
    <scope>NUCLEOTIDE SEQUENCE [LARGE SCALE GENOMIC DNA]</scope>
    <source>
        <strain evidence="11 12">FACHB-391</strain>
    </source>
</reference>
<accession>A0ABR8EVU3</accession>
<comment type="cofactor">
    <cofactor evidence="9">
        <name>Zn(2+)</name>
        <dbReference type="ChEBI" id="CHEBI:29105"/>
    </cofactor>
    <text evidence="9">Binds 1 zinc ion per subunit.</text>
</comment>
<dbReference type="SUPFAM" id="SSF55166">
    <property type="entry name" value="Hedgehog/DD-peptidase"/>
    <property type="match status" value="1"/>
</dbReference>
<keyword evidence="4 9" id="KW-0378">Hydrolase</keyword>
<dbReference type="PANTHER" id="PTHR43126">
    <property type="entry name" value="D-ALANYL-D-ALANINE DIPEPTIDASE"/>
    <property type="match status" value="1"/>
</dbReference>
<keyword evidence="5 9" id="KW-0862">Zinc</keyword>
<evidence type="ECO:0000256" key="5">
    <source>
        <dbReference type="ARBA" id="ARBA00022833"/>
    </source>
</evidence>
<comment type="similarity">
    <text evidence="9 10">Belongs to the peptidase M15D family.</text>
</comment>
<dbReference type="Proteomes" id="UP000604661">
    <property type="component" value="Unassembled WGS sequence"/>
</dbReference>
<dbReference type="HAMAP" id="MF_01924">
    <property type="entry name" value="A_A_dipeptidase"/>
    <property type="match status" value="1"/>
</dbReference>
<sequence>MRPYHQIPIFECGEPLTEIPLELFAVESPHPYEKLGAPYGDRSPYYLRQSIIENLIQAQNYLQLLHPNWRIQIFDAYRPVAVQQFMVDYSFAQAVQDRGLTEVELSPNQRQEVWEAVYTIWAVPSLDEKTPPPHSTGAAVDVTLVDDAGKIVNMGSPIDEMSERSHPDYYANSDRPEAQNYHAHRQLLQDVMLKVGFQRNPREWWHFSIGDQMWAWLNNQSNPANPATARYGRLA</sequence>
<keyword evidence="6 9" id="KW-0224">Dipeptidase</keyword>
<evidence type="ECO:0000256" key="8">
    <source>
        <dbReference type="ARBA" id="ARBA00023316"/>
    </source>
</evidence>
<evidence type="ECO:0000256" key="6">
    <source>
        <dbReference type="ARBA" id="ARBA00022997"/>
    </source>
</evidence>
<evidence type="ECO:0000256" key="4">
    <source>
        <dbReference type="ARBA" id="ARBA00022801"/>
    </source>
</evidence>
<comment type="catalytic activity">
    <reaction evidence="1 9 10">
        <text>D-alanyl-D-alanine + H2O = 2 D-alanine</text>
        <dbReference type="Rhea" id="RHEA:20661"/>
        <dbReference type="ChEBI" id="CHEBI:15377"/>
        <dbReference type="ChEBI" id="CHEBI:57416"/>
        <dbReference type="ChEBI" id="CHEBI:57822"/>
        <dbReference type="EC" id="3.4.13.22"/>
    </reaction>
</comment>
<evidence type="ECO:0000313" key="11">
    <source>
        <dbReference type="EMBL" id="MBD2561679.1"/>
    </source>
</evidence>
<dbReference type="Gene3D" id="3.30.1380.10">
    <property type="match status" value="1"/>
</dbReference>
<feature type="binding site" evidence="9">
    <location>
        <position position="206"/>
    </location>
    <ligand>
        <name>Zn(2+)</name>
        <dbReference type="ChEBI" id="CHEBI:29105"/>
        <note>catalytic</note>
    </ligand>
</feature>
<evidence type="ECO:0000256" key="10">
    <source>
        <dbReference type="PIRNR" id="PIRNR026671"/>
    </source>
</evidence>
<feature type="binding site" evidence="9">
    <location>
        <position position="141"/>
    </location>
    <ligand>
        <name>Zn(2+)</name>
        <dbReference type="ChEBI" id="CHEBI:29105"/>
        <note>catalytic</note>
    </ligand>
</feature>
<evidence type="ECO:0000256" key="1">
    <source>
        <dbReference type="ARBA" id="ARBA00001362"/>
    </source>
</evidence>
<evidence type="ECO:0000313" key="12">
    <source>
        <dbReference type="Proteomes" id="UP000604661"/>
    </source>
</evidence>
<evidence type="ECO:0000256" key="2">
    <source>
        <dbReference type="ARBA" id="ARBA00022670"/>
    </source>
</evidence>
<dbReference type="RefSeq" id="WP_190894041.1">
    <property type="nucleotide sequence ID" value="NZ_JACJTE010000012.1"/>
</dbReference>
<organism evidence="11 12">
    <name type="scientific">Nostoc linckia FACHB-391</name>
    <dbReference type="NCBI Taxonomy" id="2692906"/>
    <lineage>
        <taxon>Bacteria</taxon>
        <taxon>Bacillati</taxon>
        <taxon>Cyanobacteriota</taxon>
        <taxon>Cyanophyceae</taxon>
        <taxon>Nostocales</taxon>
        <taxon>Nostocaceae</taxon>
        <taxon>Nostoc</taxon>
    </lineage>
</organism>
<proteinExistence type="inferred from homology"/>
<comment type="function">
    <text evidence="9 10">Catalyzes hydrolysis of the D-alanyl-D-alanine dipeptide.</text>
</comment>
<keyword evidence="2 9" id="KW-0645">Protease</keyword>